<dbReference type="NCBIfam" id="TIGR04265">
    <property type="entry name" value="bac_cardiolipin"/>
    <property type="match status" value="1"/>
</dbReference>
<evidence type="ECO:0000313" key="16">
    <source>
        <dbReference type="Proteomes" id="UP001597012"/>
    </source>
</evidence>
<keyword evidence="3 12" id="KW-0444">Lipid biosynthesis</keyword>
<sequence>MWPTIFIAAYVLIALMIVISLLLHGAKPSKTLAWLLAIFTIPVGGILLYLLLGRNRRKQKLLKLGKPLSIAQPKVYTPEEISTANSYIKLQKLVHTNCGFPVTDDNELYLLKNGKMTFDAIFEALNGAQKRIHIQYYIFEDGELAERLLQLFTKKIAHGVKIRMIYDGVGSFSLSKKYLKNLLEIGVDVYPFLPFKFGRFLRSINYRNHRKIITVDGRIGFTGGINISDKYLKGDPTLGNWNDMHLRIKGTAAMHLDYVFTTDWYLVSQEKIALLPLANTLLNGKGKRVQIVSSGPDDDFPSVKQAYFSIINTASEYLYITNPYIIPNAPMLQALQTLALSGVDVRIMISEKTDSTIVGWCVRSYFEAFLRAGVKIYLFPDGFLHSKIMISDDAIVSIGTANLDDRSFDQNYEVNAIVYDKAFAKLLKDDFLQDSEICSVLTYAEYLKRPWPDKLKEGFGKVFSPVL</sequence>
<evidence type="ECO:0000256" key="5">
    <source>
        <dbReference type="ARBA" id="ARBA00022692"/>
    </source>
</evidence>
<dbReference type="Proteomes" id="UP001597012">
    <property type="component" value="Unassembled WGS sequence"/>
</dbReference>
<accession>A0ABW3B5X4</accession>
<dbReference type="InterPro" id="IPR001736">
    <property type="entry name" value="PLipase_D/transphosphatidylase"/>
</dbReference>
<dbReference type="EMBL" id="JBHTHY010000014">
    <property type="protein sequence ID" value="MFD0798723.1"/>
    <property type="molecule type" value="Genomic_DNA"/>
</dbReference>
<feature type="transmembrane region" description="Helical" evidence="12">
    <location>
        <begin position="32"/>
        <end position="52"/>
    </location>
</feature>
<dbReference type="RefSeq" id="WP_379935602.1">
    <property type="nucleotide sequence ID" value="NZ_JBHTHY010000014.1"/>
</dbReference>
<feature type="active site" evidence="12">
    <location>
        <position position="387"/>
    </location>
</feature>
<comment type="function">
    <text evidence="12">Catalyzes the reversible phosphatidyl group transfer from one phosphatidylglycerol molecule to another to form cardiolipin (CL) (diphosphatidylglycerol) and glycerol.</text>
</comment>
<reference evidence="16" key="1">
    <citation type="journal article" date="2019" name="Int. J. Syst. Evol. Microbiol.">
        <title>The Global Catalogue of Microorganisms (GCM) 10K type strain sequencing project: providing services to taxonomists for standard genome sequencing and annotation.</title>
        <authorList>
            <consortium name="The Broad Institute Genomics Platform"/>
            <consortium name="The Broad Institute Genome Sequencing Center for Infectious Disease"/>
            <person name="Wu L."/>
            <person name="Ma J."/>
        </authorList>
    </citation>
    <scope>NUCLEOTIDE SEQUENCE [LARGE SCALE GENOMIC DNA]</scope>
    <source>
        <strain evidence="16">CCUG 61948</strain>
    </source>
</reference>
<evidence type="ECO:0000256" key="9">
    <source>
        <dbReference type="ARBA" id="ARBA00023136"/>
    </source>
</evidence>
<dbReference type="PANTHER" id="PTHR21248">
    <property type="entry name" value="CARDIOLIPIN SYNTHASE"/>
    <property type="match status" value="1"/>
</dbReference>
<dbReference type="InterPro" id="IPR025202">
    <property type="entry name" value="PLD-like_dom"/>
</dbReference>
<comment type="subcellular location">
    <subcellularLocation>
        <location evidence="1 12">Cell membrane</location>
        <topology evidence="1 12">Multi-pass membrane protein</topology>
    </subcellularLocation>
</comment>
<comment type="catalytic activity">
    <reaction evidence="12">
        <text>2 a 1,2-diacyl-sn-glycero-3-phospho-(1'-sn-glycerol) = a cardiolipin + glycerol</text>
        <dbReference type="Rhea" id="RHEA:31451"/>
        <dbReference type="ChEBI" id="CHEBI:17754"/>
        <dbReference type="ChEBI" id="CHEBI:62237"/>
        <dbReference type="ChEBI" id="CHEBI:64716"/>
    </reaction>
</comment>
<keyword evidence="7 12" id="KW-1133">Transmembrane helix</keyword>
<evidence type="ECO:0000256" key="2">
    <source>
        <dbReference type="ARBA" id="ARBA00022475"/>
    </source>
</evidence>
<evidence type="ECO:0000313" key="15">
    <source>
        <dbReference type="EMBL" id="MFD0798723.1"/>
    </source>
</evidence>
<keyword evidence="10 12" id="KW-0594">Phospholipid biosynthesis</keyword>
<evidence type="ECO:0000256" key="10">
    <source>
        <dbReference type="ARBA" id="ARBA00023209"/>
    </source>
</evidence>
<dbReference type="EC" id="2.7.8.-" evidence="12 13"/>
<dbReference type="InterPro" id="IPR030874">
    <property type="entry name" value="Cardiolipin_synth_Firmi"/>
</dbReference>
<dbReference type="CDD" id="cd09110">
    <property type="entry name" value="PLDc_CLS_1"/>
    <property type="match status" value="1"/>
</dbReference>
<evidence type="ECO:0000256" key="8">
    <source>
        <dbReference type="ARBA" id="ARBA00023098"/>
    </source>
</evidence>
<feature type="active site" evidence="12">
    <location>
        <position position="209"/>
    </location>
</feature>
<keyword evidence="2 12" id="KW-1003">Cell membrane</keyword>
<dbReference type="HAMAP" id="MF_01916">
    <property type="entry name" value="Cardiolipin_synth_Cls"/>
    <property type="match status" value="1"/>
</dbReference>
<dbReference type="SMART" id="SM00155">
    <property type="entry name" value="PLDc"/>
    <property type="match status" value="2"/>
</dbReference>
<evidence type="ECO:0000256" key="1">
    <source>
        <dbReference type="ARBA" id="ARBA00004651"/>
    </source>
</evidence>
<evidence type="ECO:0000256" key="13">
    <source>
        <dbReference type="NCBIfam" id="TIGR04265"/>
    </source>
</evidence>
<gene>
    <name evidence="15" type="primary">cls</name>
    <name evidence="15" type="ORF">ACFQZJ_14720</name>
</gene>
<dbReference type="Pfam" id="PF13091">
    <property type="entry name" value="PLDc_2"/>
    <property type="match status" value="2"/>
</dbReference>
<feature type="active site" evidence="12">
    <location>
        <position position="211"/>
    </location>
</feature>
<evidence type="ECO:0000256" key="6">
    <source>
        <dbReference type="ARBA" id="ARBA00022737"/>
    </source>
</evidence>
<dbReference type="CDD" id="cd09112">
    <property type="entry name" value="PLDc_CLS_2"/>
    <property type="match status" value="1"/>
</dbReference>
<dbReference type="InterPro" id="IPR022924">
    <property type="entry name" value="Cardiolipin_synthase"/>
</dbReference>
<dbReference type="InterPro" id="IPR027379">
    <property type="entry name" value="CLS_N"/>
</dbReference>
<feature type="active site" evidence="12">
    <location>
        <position position="385"/>
    </location>
</feature>
<feature type="domain" description="PLD phosphodiesterase" evidence="14">
    <location>
        <begin position="204"/>
        <end position="231"/>
    </location>
</feature>
<keyword evidence="11 12" id="KW-1208">Phospholipid metabolism</keyword>
<dbReference type="SUPFAM" id="SSF56024">
    <property type="entry name" value="Phospholipase D/nuclease"/>
    <property type="match status" value="2"/>
</dbReference>
<evidence type="ECO:0000259" key="14">
    <source>
        <dbReference type="PROSITE" id="PS50035"/>
    </source>
</evidence>
<comment type="caution">
    <text evidence="15">The sequence shown here is derived from an EMBL/GenBank/DDBJ whole genome shotgun (WGS) entry which is preliminary data.</text>
</comment>
<comment type="similarity">
    <text evidence="12">Belongs to the phospholipase D family. Cardiolipin synthase subfamily.</text>
</comment>
<feature type="active site" evidence="12">
    <location>
        <position position="392"/>
    </location>
</feature>
<organism evidence="15 16">
    <name type="scientific">Maribacter chungangensis</name>
    <dbReference type="NCBI Taxonomy" id="1069117"/>
    <lineage>
        <taxon>Bacteria</taxon>
        <taxon>Pseudomonadati</taxon>
        <taxon>Bacteroidota</taxon>
        <taxon>Flavobacteriia</taxon>
        <taxon>Flavobacteriales</taxon>
        <taxon>Flavobacteriaceae</taxon>
        <taxon>Maribacter</taxon>
    </lineage>
</organism>
<evidence type="ECO:0000256" key="11">
    <source>
        <dbReference type="ARBA" id="ARBA00023264"/>
    </source>
</evidence>
<dbReference type="PANTHER" id="PTHR21248:SF22">
    <property type="entry name" value="PHOSPHOLIPASE D"/>
    <property type="match status" value="1"/>
</dbReference>
<feature type="active site" evidence="12">
    <location>
        <position position="216"/>
    </location>
</feature>
<feature type="transmembrane region" description="Helical" evidence="12">
    <location>
        <begin position="7"/>
        <end position="26"/>
    </location>
</feature>
<dbReference type="Gene3D" id="3.30.870.10">
    <property type="entry name" value="Endonuclease Chain A"/>
    <property type="match status" value="2"/>
</dbReference>
<proteinExistence type="inferred from homology"/>
<keyword evidence="4 12" id="KW-0808">Transferase</keyword>
<dbReference type="PROSITE" id="PS50035">
    <property type="entry name" value="PLD"/>
    <property type="match status" value="2"/>
</dbReference>
<keyword evidence="8 12" id="KW-0443">Lipid metabolism</keyword>
<name>A0ABW3B5X4_9FLAO</name>
<dbReference type="Pfam" id="PF13396">
    <property type="entry name" value="PLDc_N"/>
    <property type="match status" value="1"/>
</dbReference>
<protein>
    <recommendedName>
        <fullName evidence="12 13">Cardiolipin synthase</fullName>
        <shortName evidence="12">CL synthase</shortName>
        <ecNumber evidence="12 13">2.7.8.-</ecNumber>
    </recommendedName>
</protein>
<keyword evidence="5 12" id="KW-0812">Transmembrane</keyword>
<evidence type="ECO:0000256" key="4">
    <source>
        <dbReference type="ARBA" id="ARBA00022679"/>
    </source>
</evidence>
<feature type="domain" description="PLD phosphodiesterase" evidence="14">
    <location>
        <begin position="380"/>
        <end position="407"/>
    </location>
</feature>
<evidence type="ECO:0000256" key="12">
    <source>
        <dbReference type="HAMAP-Rule" id="MF_01916"/>
    </source>
</evidence>
<evidence type="ECO:0000256" key="7">
    <source>
        <dbReference type="ARBA" id="ARBA00022989"/>
    </source>
</evidence>
<evidence type="ECO:0000256" key="3">
    <source>
        <dbReference type="ARBA" id="ARBA00022516"/>
    </source>
</evidence>
<keyword evidence="16" id="KW-1185">Reference proteome</keyword>
<keyword evidence="9 12" id="KW-0472">Membrane</keyword>
<keyword evidence="6" id="KW-0677">Repeat</keyword>